<evidence type="ECO:0000256" key="1">
    <source>
        <dbReference type="SAM" id="Phobius"/>
    </source>
</evidence>
<protein>
    <recommendedName>
        <fullName evidence="4">PpiC domain-containing protein</fullName>
    </recommendedName>
</protein>
<proteinExistence type="predicted"/>
<keyword evidence="1" id="KW-0472">Membrane</keyword>
<sequence length="201" mass="22760">MVLKKLLSKKNLLLLVFVVIIVMGAIILMGWWPVATVNGSVITFAQFSKKYDIAVHFYQSELKLGQKDASLLNTEKAKAEMRQVVLESIIESKLIDGELKKQLSDSDLVFMINEKINKVDLSSENFKKGAEILYGLSSDDFRELILAPKAKEEILQGRLFLEDNSQTSGMDNWLKEEKIKTKVSIFIPGLYWSKDGVSLKK</sequence>
<dbReference type="Proteomes" id="UP000231602">
    <property type="component" value="Unassembled WGS sequence"/>
</dbReference>
<dbReference type="Pfam" id="PF13624">
    <property type="entry name" value="SurA_N_3"/>
    <property type="match status" value="1"/>
</dbReference>
<evidence type="ECO:0008006" key="4">
    <source>
        <dbReference type="Google" id="ProtNLM"/>
    </source>
</evidence>
<name>A0A2H0RCN5_9BACT</name>
<dbReference type="EMBL" id="PCXV01000010">
    <property type="protein sequence ID" value="PIR44301.1"/>
    <property type="molecule type" value="Genomic_DNA"/>
</dbReference>
<gene>
    <name evidence="2" type="ORF">COV23_00420</name>
</gene>
<keyword evidence="1" id="KW-0812">Transmembrane</keyword>
<dbReference type="SUPFAM" id="SSF109998">
    <property type="entry name" value="Triger factor/SurA peptide-binding domain-like"/>
    <property type="match status" value="1"/>
</dbReference>
<dbReference type="AlphaFoldDB" id="A0A2H0RCN5"/>
<accession>A0A2H0RCN5</accession>
<keyword evidence="1" id="KW-1133">Transmembrane helix</keyword>
<evidence type="ECO:0000313" key="3">
    <source>
        <dbReference type="Proteomes" id="UP000231602"/>
    </source>
</evidence>
<dbReference type="Gene3D" id="1.10.4030.10">
    <property type="entry name" value="Porin chaperone SurA, peptide-binding domain"/>
    <property type="match status" value="1"/>
</dbReference>
<comment type="caution">
    <text evidence="2">The sequence shown here is derived from an EMBL/GenBank/DDBJ whole genome shotgun (WGS) entry which is preliminary data.</text>
</comment>
<feature type="transmembrane region" description="Helical" evidence="1">
    <location>
        <begin position="12"/>
        <end position="32"/>
    </location>
</feature>
<evidence type="ECO:0000313" key="2">
    <source>
        <dbReference type="EMBL" id="PIR44301.1"/>
    </source>
</evidence>
<dbReference type="InterPro" id="IPR027304">
    <property type="entry name" value="Trigger_fact/SurA_dom_sf"/>
</dbReference>
<reference evidence="2 3" key="1">
    <citation type="submission" date="2017-09" db="EMBL/GenBank/DDBJ databases">
        <title>Depth-based differentiation of microbial function through sediment-hosted aquifers and enrichment of novel symbionts in the deep terrestrial subsurface.</title>
        <authorList>
            <person name="Probst A.J."/>
            <person name="Ladd B."/>
            <person name="Jarett J.K."/>
            <person name="Geller-Mcgrath D.E."/>
            <person name="Sieber C.M."/>
            <person name="Emerson J.B."/>
            <person name="Anantharaman K."/>
            <person name="Thomas B.C."/>
            <person name="Malmstrom R."/>
            <person name="Stieglmeier M."/>
            <person name="Klingl A."/>
            <person name="Woyke T."/>
            <person name="Ryan C.M."/>
            <person name="Banfield J.F."/>
        </authorList>
    </citation>
    <scope>NUCLEOTIDE SEQUENCE [LARGE SCALE GENOMIC DNA]</scope>
    <source>
        <strain evidence="2">CG10_big_fil_rev_8_21_14_0_10_31_9</strain>
    </source>
</reference>
<organism evidence="2 3">
    <name type="scientific">Candidatus Wolfebacteria bacterium CG10_big_fil_rev_8_21_14_0_10_31_9</name>
    <dbReference type="NCBI Taxonomy" id="1975070"/>
    <lineage>
        <taxon>Bacteria</taxon>
        <taxon>Candidatus Wolfeibacteriota</taxon>
    </lineage>
</organism>